<dbReference type="KEGG" id="fsl:EJO69_03900"/>
<gene>
    <name evidence="1" type="ORF">EJO69_03900</name>
</gene>
<accession>A0A3Q8WSW7</accession>
<reference evidence="1 2" key="1">
    <citation type="submission" date="2018-12" db="EMBL/GenBank/DDBJ databases">
        <title>Complete genome sequence of Flaviflexus salsibiostraticola KCTC 33148.</title>
        <authorList>
            <person name="Bae J.-W."/>
        </authorList>
    </citation>
    <scope>NUCLEOTIDE SEQUENCE [LARGE SCALE GENOMIC DNA]</scope>
    <source>
        <strain evidence="1 2">KCTC 33148</strain>
    </source>
</reference>
<sequence length="147" mass="16230">MTDITEFLRDAAAFAGVTTDDILAKALHIEDGAIAPLVDGMDDTTRALVVRLDRELRIRNPGLHYVTRKMFIGYRREGTTSTPVGERSQIFASIIRSPSRLDVVLPVDPDRFGSIPNAKDLRGKGHHGVGDLRVSLYSVSDIESLWV</sequence>
<keyword evidence="2" id="KW-1185">Reference proteome</keyword>
<name>A0A3Q8WSW7_9ACTO</name>
<dbReference type="Proteomes" id="UP000270021">
    <property type="component" value="Chromosome"/>
</dbReference>
<organism evidence="1 2">
    <name type="scientific">Flaviflexus salsibiostraticola</name>
    <dbReference type="NCBI Taxonomy" id="1282737"/>
    <lineage>
        <taxon>Bacteria</taxon>
        <taxon>Bacillati</taxon>
        <taxon>Actinomycetota</taxon>
        <taxon>Actinomycetes</taxon>
        <taxon>Actinomycetales</taxon>
        <taxon>Actinomycetaceae</taxon>
        <taxon>Flaviflexus</taxon>
    </lineage>
</organism>
<dbReference type="OrthoDB" id="5196518at2"/>
<evidence type="ECO:0000313" key="1">
    <source>
        <dbReference type="EMBL" id="AZN29547.1"/>
    </source>
</evidence>
<evidence type="ECO:0000313" key="2">
    <source>
        <dbReference type="Proteomes" id="UP000270021"/>
    </source>
</evidence>
<proteinExistence type="predicted"/>
<protein>
    <submittedName>
        <fullName evidence="1">Uncharacterized protein</fullName>
    </submittedName>
</protein>
<dbReference type="RefSeq" id="WP_126039477.1">
    <property type="nucleotide sequence ID" value="NZ_CP034438.1"/>
</dbReference>
<dbReference type="EMBL" id="CP034438">
    <property type="protein sequence ID" value="AZN29547.1"/>
    <property type="molecule type" value="Genomic_DNA"/>
</dbReference>
<dbReference type="AlphaFoldDB" id="A0A3Q8WSW7"/>